<dbReference type="PANTHER" id="PTHR14269:SF62">
    <property type="entry name" value="CDP-DIACYLGLYCEROL--GLYCEROL-3-PHOSPHATE 3-PHOSPHATIDYLTRANSFERASE 1, CHLOROPLASTIC"/>
    <property type="match status" value="1"/>
</dbReference>
<evidence type="ECO:0000313" key="20">
    <source>
        <dbReference type="Proteomes" id="UP000018700"/>
    </source>
</evidence>
<evidence type="ECO:0000256" key="14">
    <source>
        <dbReference type="ARBA" id="ARBA00023264"/>
    </source>
</evidence>
<keyword evidence="20" id="KW-1185">Reference proteome</keyword>
<gene>
    <name evidence="19" type="primary">pgsA</name>
    <name evidence="19" type="ORF">P856_540</name>
</gene>
<organism evidence="19 20">
    <name type="scientific">Candidatus Endolissoclinum faulkneri L5</name>
    <dbReference type="NCBI Taxonomy" id="1401328"/>
    <lineage>
        <taxon>Bacteria</taxon>
        <taxon>Pseudomonadati</taxon>
        <taxon>Pseudomonadota</taxon>
        <taxon>Alphaproteobacteria</taxon>
        <taxon>Rhodospirillales</taxon>
        <taxon>Rhodospirillaceae</taxon>
        <taxon>Candidatus Endolissoclinum</taxon>
    </lineage>
</organism>
<dbReference type="STRING" id="1401328.P856_540"/>
<accession>V9TS86</accession>
<sequence>MWTKKNFSLKVINCSKMLDQLPNWLTIFRILAVVPITICLWLGGETLRWVALISYILASVTDYFDGYLARVMQVQSGIGRLLDPIADKLLVVASLLTLVALDHISGTTVLAALVIMLREIIVSGLRELLAELRVSIPISRLAKWKTTVHLIAIGFLIIGDDSPKWIDSTTVGEVGLWLGVILTLFTCQDYLVKGIRYVSSHQFRRFPKRNIEFRRFPKRNIE</sequence>
<evidence type="ECO:0000256" key="12">
    <source>
        <dbReference type="ARBA" id="ARBA00023136"/>
    </source>
</evidence>
<dbReference type="PANTHER" id="PTHR14269">
    <property type="entry name" value="CDP-DIACYLGLYCEROL--GLYCEROL-3-PHOSPHATE 3-PHOSPHATIDYLTRANSFERASE-RELATED"/>
    <property type="match status" value="1"/>
</dbReference>
<protein>
    <recommendedName>
        <fullName evidence="6 16">CDP-diacylglycerol--glycerol-3-phosphate 3-phosphatidyltransferase</fullName>
        <ecNumber evidence="5 16">2.7.8.5</ecNumber>
    </recommendedName>
</protein>
<name>V9TS86_9PROT</name>
<dbReference type="PIRSF" id="PIRSF000847">
    <property type="entry name" value="Phos_ph_gly_syn"/>
    <property type="match status" value="1"/>
</dbReference>
<dbReference type="HOGENOM" id="CLU_051314_2_1_5"/>
<evidence type="ECO:0000256" key="10">
    <source>
        <dbReference type="ARBA" id="ARBA00022989"/>
    </source>
</evidence>
<comment type="pathway">
    <text evidence="3">Lipid metabolism.</text>
</comment>
<proteinExistence type="inferred from homology"/>
<dbReference type="GO" id="GO:0046474">
    <property type="term" value="P:glycerophospholipid biosynthetic process"/>
    <property type="evidence" value="ECO:0007669"/>
    <property type="project" value="TreeGrafter"/>
</dbReference>
<dbReference type="InterPro" id="IPR004570">
    <property type="entry name" value="Phosphatidylglycerol_P_synth"/>
</dbReference>
<comment type="similarity">
    <text evidence="4 17">Belongs to the CDP-alcohol phosphatidyltransferase class-I family.</text>
</comment>
<evidence type="ECO:0000256" key="18">
    <source>
        <dbReference type="SAM" id="Phobius"/>
    </source>
</evidence>
<evidence type="ECO:0000256" key="6">
    <source>
        <dbReference type="ARBA" id="ARBA00014944"/>
    </source>
</evidence>
<evidence type="ECO:0000256" key="9">
    <source>
        <dbReference type="ARBA" id="ARBA00022692"/>
    </source>
</evidence>
<evidence type="ECO:0000256" key="3">
    <source>
        <dbReference type="ARBA" id="ARBA00005189"/>
    </source>
</evidence>
<evidence type="ECO:0000256" key="17">
    <source>
        <dbReference type="RuleBase" id="RU003750"/>
    </source>
</evidence>
<comment type="pathway">
    <text evidence="2">Phospholipid metabolism; phosphatidylglycerol biosynthesis; phosphatidylglycerol from CDP-diacylglycerol: step 1/2.</text>
</comment>
<evidence type="ECO:0000256" key="13">
    <source>
        <dbReference type="ARBA" id="ARBA00023209"/>
    </source>
</evidence>
<dbReference type="Proteomes" id="UP000018700">
    <property type="component" value="Chromosome"/>
</dbReference>
<dbReference type="PROSITE" id="PS00379">
    <property type="entry name" value="CDP_ALCOHOL_P_TRANSF"/>
    <property type="match status" value="1"/>
</dbReference>
<keyword evidence="10 18" id="KW-1133">Transmembrane helix</keyword>
<dbReference type="EC" id="2.7.8.5" evidence="5 16"/>
<keyword evidence="9 18" id="KW-0812">Transmembrane</keyword>
<dbReference type="PATRIC" id="fig|1401328.3.peg.533"/>
<dbReference type="InterPro" id="IPR043130">
    <property type="entry name" value="CDP-OH_PTrfase_TM_dom"/>
</dbReference>
<evidence type="ECO:0000256" key="4">
    <source>
        <dbReference type="ARBA" id="ARBA00010441"/>
    </source>
</evidence>
<dbReference type="eggNOG" id="COG0558">
    <property type="taxonomic scope" value="Bacteria"/>
</dbReference>
<comment type="catalytic activity">
    <reaction evidence="15">
        <text>a CDP-1,2-diacyl-sn-glycerol + sn-glycerol 3-phosphate = a 1,2-diacyl-sn-glycero-3-phospho-(1'-sn-glycero-3'-phosphate) + CMP + H(+)</text>
        <dbReference type="Rhea" id="RHEA:12593"/>
        <dbReference type="ChEBI" id="CHEBI:15378"/>
        <dbReference type="ChEBI" id="CHEBI:57597"/>
        <dbReference type="ChEBI" id="CHEBI:58332"/>
        <dbReference type="ChEBI" id="CHEBI:60110"/>
        <dbReference type="ChEBI" id="CHEBI:60377"/>
        <dbReference type="EC" id="2.7.8.5"/>
    </reaction>
</comment>
<keyword evidence="12 18" id="KW-0472">Membrane</keyword>
<keyword evidence="11" id="KW-0443">Lipid metabolism</keyword>
<dbReference type="InterPro" id="IPR050324">
    <property type="entry name" value="CDP-alcohol_PTase-I"/>
</dbReference>
<feature type="transmembrane region" description="Helical" evidence="18">
    <location>
        <begin position="21"/>
        <end position="43"/>
    </location>
</feature>
<keyword evidence="13" id="KW-0594">Phospholipid biosynthesis</keyword>
<evidence type="ECO:0000256" key="15">
    <source>
        <dbReference type="ARBA" id="ARBA00048586"/>
    </source>
</evidence>
<dbReference type="KEGG" id="efk:P856_540"/>
<reference evidence="19 20" key="1">
    <citation type="journal article" date="2013" name="PLoS ONE">
        <title>Bacterial endosymbiosis in a chordate host: long-term co-evolution and conservation of secondary metabolism.</title>
        <authorList>
            <person name="Kwan J.C."/>
            <person name="Schmidt E.W."/>
        </authorList>
    </citation>
    <scope>NUCLEOTIDE SEQUENCE [LARGE SCALE GENOMIC DNA]</scope>
    <source>
        <strain evidence="20">faulkneri L5</strain>
    </source>
</reference>
<evidence type="ECO:0000256" key="7">
    <source>
        <dbReference type="ARBA" id="ARBA00022516"/>
    </source>
</evidence>
<evidence type="ECO:0000256" key="11">
    <source>
        <dbReference type="ARBA" id="ARBA00023098"/>
    </source>
</evidence>
<comment type="subcellular location">
    <subcellularLocation>
        <location evidence="1">Membrane</location>
        <topology evidence="1">Multi-pass membrane protein</topology>
    </subcellularLocation>
</comment>
<dbReference type="GO" id="GO:0008444">
    <property type="term" value="F:CDP-diacylglycerol-glycerol-3-phosphate 3-phosphatidyltransferase activity"/>
    <property type="evidence" value="ECO:0007669"/>
    <property type="project" value="UniProtKB-UniRule"/>
</dbReference>
<dbReference type="InterPro" id="IPR048254">
    <property type="entry name" value="CDP_ALCOHOL_P_TRANSF_CS"/>
</dbReference>
<dbReference type="EMBL" id="CP006745">
    <property type="protein sequence ID" value="AHC73754.1"/>
    <property type="molecule type" value="Genomic_DNA"/>
</dbReference>
<feature type="transmembrane region" description="Helical" evidence="18">
    <location>
        <begin position="81"/>
        <end position="101"/>
    </location>
</feature>
<keyword evidence="7" id="KW-0444">Lipid biosynthesis</keyword>
<dbReference type="GO" id="GO:0016020">
    <property type="term" value="C:membrane"/>
    <property type="evidence" value="ECO:0007669"/>
    <property type="project" value="UniProtKB-SubCell"/>
</dbReference>
<evidence type="ECO:0000256" key="8">
    <source>
        <dbReference type="ARBA" id="ARBA00022679"/>
    </source>
</evidence>
<evidence type="ECO:0000256" key="2">
    <source>
        <dbReference type="ARBA" id="ARBA00005042"/>
    </source>
</evidence>
<dbReference type="Pfam" id="PF01066">
    <property type="entry name" value="CDP-OH_P_transf"/>
    <property type="match status" value="1"/>
</dbReference>
<dbReference type="InterPro" id="IPR000462">
    <property type="entry name" value="CDP-OH_P_trans"/>
</dbReference>
<evidence type="ECO:0000256" key="16">
    <source>
        <dbReference type="NCBIfam" id="TIGR00560"/>
    </source>
</evidence>
<evidence type="ECO:0000313" key="19">
    <source>
        <dbReference type="EMBL" id="AHC73754.1"/>
    </source>
</evidence>
<dbReference type="Gene3D" id="1.20.120.1760">
    <property type="match status" value="1"/>
</dbReference>
<evidence type="ECO:0000256" key="1">
    <source>
        <dbReference type="ARBA" id="ARBA00004141"/>
    </source>
</evidence>
<evidence type="ECO:0000256" key="5">
    <source>
        <dbReference type="ARBA" id="ARBA00013170"/>
    </source>
</evidence>
<feature type="transmembrane region" description="Helical" evidence="18">
    <location>
        <begin position="49"/>
        <end position="69"/>
    </location>
</feature>
<dbReference type="NCBIfam" id="TIGR00560">
    <property type="entry name" value="pgsA"/>
    <property type="match status" value="1"/>
</dbReference>
<keyword evidence="8 17" id="KW-0808">Transferase</keyword>
<dbReference type="AlphaFoldDB" id="V9TS86"/>
<keyword evidence="14" id="KW-1208">Phospholipid metabolism</keyword>